<keyword evidence="2" id="KW-0472">Membrane</keyword>
<comment type="caution">
    <text evidence="3">The sequence shown here is derived from an EMBL/GenBank/DDBJ whole genome shotgun (WGS) entry which is preliminary data.</text>
</comment>
<gene>
    <name evidence="3" type="ORF">GCM10009668_16440</name>
</gene>
<protein>
    <recommendedName>
        <fullName evidence="5">DUF4064 domain-containing protein</fullName>
    </recommendedName>
</protein>
<evidence type="ECO:0000313" key="3">
    <source>
        <dbReference type="EMBL" id="GAA1099459.1"/>
    </source>
</evidence>
<feature type="compositionally biased region" description="Low complexity" evidence="1">
    <location>
        <begin position="1"/>
        <end position="34"/>
    </location>
</feature>
<dbReference type="EMBL" id="BAAALG010000006">
    <property type="protein sequence ID" value="GAA1099459.1"/>
    <property type="molecule type" value="Genomic_DNA"/>
</dbReference>
<reference evidence="4" key="1">
    <citation type="journal article" date="2019" name="Int. J. Syst. Evol. Microbiol.">
        <title>The Global Catalogue of Microorganisms (GCM) 10K type strain sequencing project: providing services to taxonomists for standard genome sequencing and annotation.</title>
        <authorList>
            <consortium name="The Broad Institute Genomics Platform"/>
            <consortium name="The Broad Institute Genome Sequencing Center for Infectious Disease"/>
            <person name="Wu L."/>
            <person name="Ma J."/>
        </authorList>
    </citation>
    <scope>NUCLEOTIDE SEQUENCE [LARGE SCALE GENOMIC DNA]</scope>
    <source>
        <strain evidence="4">JCM 13008</strain>
    </source>
</reference>
<accession>A0ABP4ED60</accession>
<dbReference type="RefSeq" id="WP_343993217.1">
    <property type="nucleotide sequence ID" value="NZ_BAAALG010000006.1"/>
</dbReference>
<feature type="transmembrane region" description="Helical" evidence="2">
    <location>
        <begin position="106"/>
        <end position="129"/>
    </location>
</feature>
<organism evidence="3 4">
    <name type="scientific">Nocardioides dubius</name>
    <dbReference type="NCBI Taxonomy" id="317019"/>
    <lineage>
        <taxon>Bacteria</taxon>
        <taxon>Bacillati</taxon>
        <taxon>Actinomycetota</taxon>
        <taxon>Actinomycetes</taxon>
        <taxon>Propionibacteriales</taxon>
        <taxon>Nocardioidaceae</taxon>
        <taxon>Nocardioides</taxon>
    </lineage>
</organism>
<feature type="transmembrane region" description="Helical" evidence="2">
    <location>
        <begin position="141"/>
        <end position="170"/>
    </location>
</feature>
<name>A0ABP4ED60_9ACTN</name>
<sequence>MTQDPQQPGQPYGQQPYGEPYPQQQQQWGAPQQQWGETDPNRRPGTVLAAGIVTWICAGIAFAIGGLFGLFGAVARDDLIKELRSDDEFMKAIDDLGITIDNVADGVVWVGFGTALLALLAIITAVFVVRRSSAARILLTVLSGVTVLITAIGFIPLVIGPVVVIVLMYVGGANAWFARRTG</sequence>
<evidence type="ECO:0000256" key="1">
    <source>
        <dbReference type="SAM" id="MobiDB-lite"/>
    </source>
</evidence>
<feature type="region of interest" description="Disordered" evidence="1">
    <location>
        <begin position="1"/>
        <end position="41"/>
    </location>
</feature>
<evidence type="ECO:0008006" key="5">
    <source>
        <dbReference type="Google" id="ProtNLM"/>
    </source>
</evidence>
<evidence type="ECO:0000256" key="2">
    <source>
        <dbReference type="SAM" id="Phobius"/>
    </source>
</evidence>
<dbReference type="Proteomes" id="UP001501581">
    <property type="component" value="Unassembled WGS sequence"/>
</dbReference>
<evidence type="ECO:0000313" key="4">
    <source>
        <dbReference type="Proteomes" id="UP001501581"/>
    </source>
</evidence>
<proteinExistence type="predicted"/>
<keyword evidence="4" id="KW-1185">Reference proteome</keyword>
<feature type="transmembrane region" description="Helical" evidence="2">
    <location>
        <begin position="47"/>
        <end position="75"/>
    </location>
</feature>
<keyword evidence="2" id="KW-0812">Transmembrane</keyword>
<keyword evidence="2" id="KW-1133">Transmembrane helix</keyword>